<name>F2ATE7_RHOBT</name>
<dbReference type="EMBL" id="AFAR01000165">
    <property type="protein sequence ID" value="EGF27073.1"/>
    <property type="molecule type" value="Genomic_DNA"/>
</dbReference>
<evidence type="ECO:0000256" key="1">
    <source>
        <dbReference type="SAM" id="MobiDB-lite"/>
    </source>
</evidence>
<evidence type="ECO:0000313" key="3">
    <source>
        <dbReference type="Proteomes" id="UP000006222"/>
    </source>
</evidence>
<protein>
    <submittedName>
        <fullName evidence="2">Uncharacterized protein</fullName>
    </submittedName>
</protein>
<evidence type="ECO:0000313" key="2">
    <source>
        <dbReference type="EMBL" id="EGF27073.1"/>
    </source>
</evidence>
<feature type="compositionally biased region" description="Basic and acidic residues" evidence="1">
    <location>
        <begin position="23"/>
        <end position="32"/>
    </location>
</feature>
<dbReference type="AlphaFoldDB" id="F2ATE7"/>
<organism evidence="2 3">
    <name type="scientific">Rhodopirellula baltica WH47</name>
    <dbReference type="NCBI Taxonomy" id="991778"/>
    <lineage>
        <taxon>Bacteria</taxon>
        <taxon>Pseudomonadati</taxon>
        <taxon>Planctomycetota</taxon>
        <taxon>Planctomycetia</taxon>
        <taxon>Pirellulales</taxon>
        <taxon>Pirellulaceae</taxon>
        <taxon>Rhodopirellula</taxon>
    </lineage>
</organism>
<sequence>MITTNHPFHPKLVYVDETPTTGFKDERTKQHAGEAGPVQASAG</sequence>
<comment type="caution">
    <text evidence="2">The sequence shown here is derived from an EMBL/GenBank/DDBJ whole genome shotgun (WGS) entry which is preliminary data.</text>
</comment>
<accession>F2ATE7</accession>
<dbReference type="Proteomes" id="UP000006222">
    <property type="component" value="Unassembled WGS sequence"/>
</dbReference>
<dbReference type="PATRIC" id="fig|991778.3.peg.3179"/>
<proteinExistence type="predicted"/>
<gene>
    <name evidence="2" type="ORF">RBWH47_04131</name>
</gene>
<reference evidence="2 3" key="1">
    <citation type="journal article" date="2013" name="Mar. Genomics">
        <title>Expression of sulfatases in Rhodopirellula baltica and the diversity of sulfatases in the genus Rhodopirellula.</title>
        <authorList>
            <person name="Wegner C.E."/>
            <person name="Richter-Heitmann T."/>
            <person name="Klindworth A."/>
            <person name="Klockow C."/>
            <person name="Richter M."/>
            <person name="Achstetter T."/>
            <person name="Glockner F.O."/>
            <person name="Harder J."/>
        </authorList>
    </citation>
    <scope>NUCLEOTIDE SEQUENCE [LARGE SCALE GENOMIC DNA]</scope>
    <source>
        <strain evidence="2 3">WH47</strain>
    </source>
</reference>
<feature type="region of interest" description="Disordered" evidence="1">
    <location>
        <begin position="19"/>
        <end position="43"/>
    </location>
</feature>